<dbReference type="PANTHER" id="PTHR33526">
    <property type="entry name" value="OS07G0123800 PROTEIN"/>
    <property type="match status" value="1"/>
</dbReference>
<name>A0AAD8JTL4_TARER</name>
<proteinExistence type="predicted"/>
<protein>
    <submittedName>
        <fullName evidence="1">Uncharacterized protein</fullName>
    </submittedName>
</protein>
<dbReference type="Proteomes" id="UP001229421">
    <property type="component" value="Unassembled WGS sequence"/>
</dbReference>
<evidence type="ECO:0000313" key="2">
    <source>
        <dbReference type="Proteomes" id="UP001229421"/>
    </source>
</evidence>
<gene>
    <name evidence="1" type="ORF">QVD17_36009</name>
</gene>
<sequence>MRTHGSGHERPVTMAWLIKTPIRAISKVLNLYVQGVTNFSNAYNRPLRTMVGVAPNSHRLPRSFTTSSLPYNDQPPESPLVRSISVGETNKKATSIKLPNFDMYIIQGHYNRFQPCAASRTGELRTHCSVGMGKIDEDKSASFTDDNIVLTCNNQAWH</sequence>
<organism evidence="1 2">
    <name type="scientific">Tagetes erecta</name>
    <name type="common">African marigold</name>
    <dbReference type="NCBI Taxonomy" id="13708"/>
    <lineage>
        <taxon>Eukaryota</taxon>
        <taxon>Viridiplantae</taxon>
        <taxon>Streptophyta</taxon>
        <taxon>Embryophyta</taxon>
        <taxon>Tracheophyta</taxon>
        <taxon>Spermatophyta</taxon>
        <taxon>Magnoliopsida</taxon>
        <taxon>eudicotyledons</taxon>
        <taxon>Gunneridae</taxon>
        <taxon>Pentapetalae</taxon>
        <taxon>asterids</taxon>
        <taxon>campanulids</taxon>
        <taxon>Asterales</taxon>
        <taxon>Asteraceae</taxon>
        <taxon>Asteroideae</taxon>
        <taxon>Heliantheae alliance</taxon>
        <taxon>Tageteae</taxon>
        <taxon>Tagetes</taxon>
    </lineage>
</organism>
<accession>A0AAD8JTL4</accession>
<reference evidence="1" key="1">
    <citation type="journal article" date="2023" name="bioRxiv">
        <title>Improved chromosome-level genome assembly for marigold (Tagetes erecta).</title>
        <authorList>
            <person name="Jiang F."/>
            <person name="Yuan L."/>
            <person name="Wang S."/>
            <person name="Wang H."/>
            <person name="Xu D."/>
            <person name="Wang A."/>
            <person name="Fan W."/>
        </authorList>
    </citation>
    <scope>NUCLEOTIDE SEQUENCE</scope>
    <source>
        <strain evidence="1">WSJ</strain>
        <tissue evidence="1">Leaf</tissue>
    </source>
</reference>
<dbReference type="AlphaFoldDB" id="A0AAD8JTL4"/>
<evidence type="ECO:0000313" key="1">
    <source>
        <dbReference type="EMBL" id="KAK1409483.1"/>
    </source>
</evidence>
<comment type="caution">
    <text evidence="1">The sequence shown here is derived from an EMBL/GenBank/DDBJ whole genome shotgun (WGS) entry which is preliminary data.</text>
</comment>
<dbReference type="PANTHER" id="PTHR33526:SF13">
    <property type="entry name" value="TYROSINE-PROTEIN PHOSPHATASE 3-LIKE"/>
    <property type="match status" value="1"/>
</dbReference>
<dbReference type="EMBL" id="JAUHHV010000010">
    <property type="protein sequence ID" value="KAK1409483.1"/>
    <property type="molecule type" value="Genomic_DNA"/>
</dbReference>
<keyword evidence="2" id="KW-1185">Reference proteome</keyword>